<gene>
    <name evidence="1" type="ORF">HFQ381_LOCUS33851</name>
</gene>
<organism evidence="1 2">
    <name type="scientific">Rotaria socialis</name>
    <dbReference type="NCBI Taxonomy" id="392032"/>
    <lineage>
        <taxon>Eukaryota</taxon>
        <taxon>Metazoa</taxon>
        <taxon>Spiralia</taxon>
        <taxon>Gnathifera</taxon>
        <taxon>Rotifera</taxon>
        <taxon>Eurotatoria</taxon>
        <taxon>Bdelloidea</taxon>
        <taxon>Philodinida</taxon>
        <taxon>Philodinidae</taxon>
        <taxon>Rotaria</taxon>
    </lineage>
</organism>
<reference evidence="1" key="1">
    <citation type="submission" date="2021-02" db="EMBL/GenBank/DDBJ databases">
        <authorList>
            <person name="Nowell W R."/>
        </authorList>
    </citation>
    <scope>NUCLEOTIDE SEQUENCE</scope>
</reference>
<name>A0A821CMI2_9BILA</name>
<dbReference type="Proteomes" id="UP000663851">
    <property type="component" value="Unassembled WGS sequence"/>
</dbReference>
<evidence type="ECO:0000313" key="1">
    <source>
        <dbReference type="EMBL" id="CAF4607871.1"/>
    </source>
</evidence>
<dbReference type="EMBL" id="CAJOBO010011928">
    <property type="protein sequence ID" value="CAF4607871.1"/>
    <property type="molecule type" value="Genomic_DNA"/>
</dbReference>
<evidence type="ECO:0000313" key="2">
    <source>
        <dbReference type="Proteomes" id="UP000663851"/>
    </source>
</evidence>
<sequence>MKQAFIEESLASPAGTEKYGSTHPRQIELAQMVFKNFIIELGLPLSITE</sequence>
<proteinExistence type="predicted"/>
<dbReference type="AlphaFoldDB" id="A0A821CMI2"/>
<comment type="caution">
    <text evidence="1">The sequence shown here is derived from an EMBL/GenBank/DDBJ whole genome shotgun (WGS) entry which is preliminary data.</text>
</comment>
<protein>
    <submittedName>
        <fullName evidence="1">Uncharacterized protein</fullName>
    </submittedName>
</protein>
<accession>A0A821CMI2</accession>
<feature type="non-terminal residue" evidence="1">
    <location>
        <position position="49"/>
    </location>
</feature>